<dbReference type="Proteomes" id="UP000027665">
    <property type="component" value="Unassembled WGS sequence"/>
</dbReference>
<accession>A0A073INZ7</accession>
<dbReference type="EMBL" id="JMKI01000051">
    <property type="protein sequence ID" value="KEJ91310.1"/>
    <property type="molecule type" value="Genomic_DNA"/>
</dbReference>
<reference evidence="1 2" key="1">
    <citation type="submission" date="2014-04" db="EMBL/GenBank/DDBJ databases">
        <title>Draft Genome Sequence of Synergistes jonesii.</title>
        <authorList>
            <person name="Coil D.A."/>
            <person name="Eisen J.A."/>
            <person name="Holland-Moritz H.E."/>
        </authorList>
    </citation>
    <scope>NUCLEOTIDE SEQUENCE [LARGE SCALE GENOMIC DNA]</scope>
    <source>
        <strain evidence="1 2">78-1</strain>
    </source>
</reference>
<comment type="caution">
    <text evidence="1">The sequence shown here is derived from an EMBL/GenBank/DDBJ whole genome shotgun (WGS) entry which is preliminary data.</text>
</comment>
<dbReference type="STRING" id="2754.EH55_10720"/>
<evidence type="ECO:0000313" key="1">
    <source>
        <dbReference type="EMBL" id="KEJ91310.1"/>
    </source>
</evidence>
<gene>
    <name evidence="1" type="ORF">EH55_10720</name>
</gene>
<protein>
    <recommendedName>
        <fullName evidence="3">DUF1490 domain-containing protein</fullName>
    </recommendedName>
</protein>
<evidence type="ECO:0008006" key="3">
    <source>
        <dbReference type="Google" id="ProtNLM"/>
    </source>
</evidence>
<dbReference type="RefSeq" id="WP_037978075.1">
    <property type="nucleotide sequence ID" value="NZ_CALIAO010000013.1"/>
</dbReference>
<evidence type="ECO:0000313" key="2">
    <source>
        <dbReference type="Proteomes" id="UP000027665"/>
    </source>
</evidence>
<dbReference type="AlphaFoldDB" id="A0A073INZ7"/>
<keyword evidence="2" id="KW-1185">Reference proteome</keyword>
<dbReference type="GeneID" id="90984462"/>
<organism evidence="1 2">
    <name type="scientific">Synergistes jonesii</name>
    <dbReference type="NCBI Taxonomy" id="2754"/>
    <lineage>
        <taxon>Bacteria</taxon>
        <taxon>Thermotogati</taxon>
        <taxon>Synergistota</taxon>
        <taxon>Synergistia</taxon>
        <taxon>Synergistales</taxon>
        <taxon>Synergistaceae</taxon>
        <taxon>Synergistes</taxon>
    </lineage>
</organism>
<dbReference type="eggNOG" id="ENOG5032F8E">
    <property type="taxonomic scope" value="Bacteria"/>
</dbReference>
<name>A0A073INZ7_9BACT</name>
<proteinExistence type="predicted"/>
<sequence>MKEGCERCLFFAAGVLVGAGAFALVKNGAAKKAAVKALAKGMQLQEKVAASAEAAKEAASDMIAEARCCMDEEK</sequence>